<dbReference type="SUPFAM" id="SSF52540">
    <property type="entry name" value="P-loop containing nucleoside triphosphate hydrolases"/>
    <property type="match status" value="1"/>
</dbReference>
<dbReference type="SMART" id="SM00490">
    <property type="entry name" value="HELICc"/>
    <property type="match status" value="1"/>
</dbReference>
<dbReference type="Gene3D" id="3.40.50.300">
    <property type="entry name" value="P-loop containing nucleotide triphosphate hydrolases"/>
    <property type="match status" value="2"/>
</dbReference>
<dbReference type="CDD" id="cd18785">
    <property type="entry name" value="SF2_C"/>
    <property type="match status" value="1"/>
</dbReference>
<sequence>MSNKLRNIRDDIYHAVREEILGPGSEQTGLPIEEEIITDRPSKRYSTGILFTKQELQVVTNDSISTDNNTEDDLNEKESKKQKQHIYKVDEEFYEDINNSHILKKSSMGMTFFCNKDLDKLLVHVNGARYKEVKTSECMVSYNGDLLPLKDSEVSMDIYYEDGFLKLKNRIDISFINRFKEKGYFVNRETLENALYKLQKQSSNRYKAYKRHPIKFNNPIEIKFDKGNYGFFEIKDEKLKLFVLKREYHEKYSITVMLVNENNSKGSDEKYVFQPEIKVNSEENNFKFLSSNIEYDNEDKLLKLLYRHKQSYGSGHGVSVDFSNINRRTGEGIIKTEYMPTYEVASTEFNMKEIKDIENLVLPMLNLSILSDFCKEKIIDLLNKFIESYKQWIDKKNDGINNIGYDQIYKDVAGDNIENCKESYNRMKEGIKLLLENNDMFESFKLSNTAMLIQRIQSNYPNDLEKSNSIDMYKNYEIKEAKWRGFQLAFLLMTIPSLVDCKNKYRDIVDLIWIPTGGGKTEAYLGVCAFTIFYRRMTKGKKGYGTTIIMRYTLRLLAAQQFERASILICACEYLRENDEKLLGKEPISIGLWIGSTQTPNTLQDATYQKRELAKSEYADNKFQLRECPWCKTKFTTKAYDISRGRNKTFKFDCPNHNCHFSGDLPIQIIDELLYKKPPTLLFSTVDKFAMLPWKGETASFFGYGNDNAAPELIIQDELHLISGPLGTLVGLFENSIDYLCSRKGIRPKIIASTATICEADEQIKNLYNRKVKQFPAPGIEIEDSFFTRESKLEEKFGRLYVGIEGIGQTQTTTEIRMFAAILQRIGVMNISDEEKDKYWTLVSYFNSIRELGKASTLVCDDVKDYMVRMARRIKDSRYKRQLYEAKELTSRVSSSDIVKTLKDLEIKYPEKGVINMLLATNMISVGVDVPRLNIMSIIGQPKLTSEYIQASSRVGRSDPGIVFTLYDGRKSRDDSHYEIFQAYHQAFYKYVEPTSITPYSEASVDRMLHSVFISMIRNSTSLNSDDSAMNMEIEKDNIEKIKEYIIERSSEIEPTSVEYIRNKLEYIVSFWKEKLKNEEDQVKFVKGNNPLISGFYDKNTNIKGIQTMTSMRNVDGEVGIKIFEQEAEK</sequence>
<feature type="region of interest" description="Disordered" evidence="1">
    <location>
        <begin position="62"/>
        <end position="82"/>
    </location>
</feature>
<protein>
    <recommendedName>
        <fullName evidence="2">Helicase C-terminal domain-containing protein</fullName>
    </recommendedName>
</protein>
<name>A0A1A6ASA0_9CLOT</name>
<organism evidence="3 4">
    <name type="scientific">Clostridium ragsdalei P11</name>
    <dbReference type="NCBI Taxonomy" id="1353534"/>
    <lineage>
        <taxon>Bacteria</taxon>
        <taxon>Bacillati</taxon>
        <taxon>Bacillota</taxon>
        <taxon>Clostridia</taxon>
        <taxon>Eubacteriales</taxon>
        <taxon>Clostridiaceae</taxon>
        <taxon>Clostridium</taxon>
    </lineage>
</organism>
<proteinExistence type="predicted"/>
<dbReference type="PATRIC" id="fig|1353534.3.peg.2289"/>
<dbReference type="RefSeq" id="WP_065078497.1">
    <property type="nucleotide sequence ID" value="NZ_LROS01000022.1"/>
</dbReference>
<feature type="domain" description="Helicase C-terminal" evidence="2">
    <location>
        <begin position="833"/>
        <end position="1006"/>
    </location>
</feature>
<dbReference type="Proteomes" id="UP000093954">
    <property type="component" value="Unassembled WGS sequence"/>
</dbReference>
<dbReference type="InterPro" id="IPR001650">
    <property type="entry name" value="Helicase_C-like"/>
</dbReference>
<gene>
    <name evidence="3" type="ORF">CLRAG_22500</name>
</gene>
<comment type="caution">
    <text evidence="3">The sequence shown here is derived from an EMBL/GenBank/DDBJ whole genome shotgun (WGS) entry which is preliminary data.</text>
</comment>
<accession>A0A1A6ASA0</accession>
<evidence type="ECO:0000313" key="3">
    <source>
        <dbReference type="EMBL" id="OBR92956.1"/>
    </source>
</evidence>
<dbReference type="PROSITE" id="PS51194">
    <property type="entry name" value="HELICASE_CTER"/>
    <property type="match status" value="1"/>
</dbReference>
<dbReference type="InterPro" id="IPR027417">
    <property type="entry name" value="P-loop_NTPase"/>
</dbReference>
<keyword evidence="4" id="KW-1185">Reference proteome</keyword>
<dbReference type="Pfam" id="PF00271">
    <property type="entry name" value="Helicase_C"/>
    <property type="match status" value="1"/>
</dbReference>
<dbReference type="AlphaFoldDB" id="A0A1A6ASA0"/>
<dbReference type="EMBL" id="LROS01000022">
    <property type="protein sequence ID" value="OBR92956.1"/>
    <property type="molecule type" value="Genomic_DNA"/>
</dbReference>
<reference evidence="3 4" key="1">
    <citation type="journal article" date="2012" name="Front. Microbiol.">
        <title>Draft Genome Sequence of the Virulent Strain 01-B526 of the Fish Pathogen Aeromonas salmonicida.</title>
        <authorList>
            <person name="Charette S.J."/>
            <person name="Brochu F."/>
            <person name="Boyle B."/>
            <person name="Filion G."/>
            <person name="Tanaka K.H."/>
            <person name="Derome N."/>
        </authorList>
    </citation>
    <scope>NUCLEOTIDE SEQUENCE [LARGE SCALE GENOMIC DNA]</scope>
    <source>
        <strain evidence="3 4">P11</strain>
    </source>
</reference>
<evidence type="ECO:0000313" key="4">
    <source>
        <dbReference type="Proteomes" id="UP000093954"/>
    </source>
</evidence>
<evidence type="ECO:0000256" key="1">
    <source>
        <dbReference type="SAM" id="MobiDB-lite"/>
    </source>
</evidence>
<evidence type="ECO:0000259" key="2">
    <source>
        <dbReference type="PROSITE" id="PS51194"/>
    </source>
</evidence>